<reference evidence="2 3" key="1">
    <citation type="submission" date="2019-05" db="EMBL/GenBank/DDBJ databases">
        <title>Panacibacter sp. strain 17mud1-8 Genome sequencing and assembly.</title>
        <authorList>
            <person name="Chhetri G."/>
        </authorList>
    </citation>
    <scope>NUCLEOTIDE SEQUENCE [LARGE SCALE GENOMIC DNA]</scope>
    <source>
        <strain evidence="2 3">17mud1-8</strain>
    </source>
</reference>
<dbReference type="InterPro" id="IPR032710">
    <property type="entry name" value="NTF2-like_dom_sf"/>
</dbReference>
<protein>
    <submittedName>
        <fullName evidence="2">Nuclear transport factor 2 family protein</fullName>
    </submittedName>
</protein>
<evidence type="ECO:0000313" key="3">
    <source>
        <dbReference type="Proteomes" id="UP000305848"/>
    </source>
</evidence>
<dbReference type="AlphaFoldDB" id="A0A4U3KZ45"/>
<dbReference type="RefSeq" id="WP_137262355.1">
    <property type="nucleotide sequence ID" value="NZ_SZQL01000010.1"/>
</dbReference>
<keyword evidence="3" id="KW-1185">Reference proteome</keyword>
<feature type="signal peptide" evidence="1">
    <location>
        <begin position="1"/>
        <end position="22"/>
    </location>
</feature>
<comment type="caution">
    <text evidence="2">The sequence shown here is derived from an EMBL/GenBank/DDBJ whole genome shotgun (WGS) entry which is preliminary data.</text>
</comment>
<dbReference type="EMBL" id="SZQL01000010">
    <property type="protein sequence ID" value="TKK67790.1"/>
    <property type="molecule type" value="Genomic_DNA"/>
</dbReference>
<dbReference type="Proteomes" id="UP000305848">
    <property type="component" value="Unassembled WGS sequence"/>
</dbReference>
<organism evidence="2 3">
    <name type="scientific">Ilyomonas limi</name>
    <dbReference type="NCBI Taxonomy" id="2575867"/>
    <lineage>
        <taxon>Bacteria</taxon>
        <taxon>Pseudomonadati</taxon>
        <taxon>Bacteroidota</taxon>
        <taxon>Chitinophagia</taxon>
        <taxon>Chitinophagales</taxon>
        <taxon>Chitinophagaceae</taxon>
        <taxon>Ilyomonas</taxon>
    </lineage>
</organism>
<gene>
    <name evidence="2" type="ORF">FC093_13655</name>
</gene>
<proteinExistence type="predicted"/>
<name>A0A4U3KZ45_9BACT</name>
<dbReference type="InterPro" id="IPR039437">
    <property type="entry name" value="FrzH/put_lumazine-bd"/>
</dbReference>
<dbReference type="Gene3D" id="3.10.450.50">
    <property type="match status" value="1"/>
</dbReference>
<dbReference type="OrthoDB" id="117186at2"/>
<keyword evidence="1" id="KW-0732">Signal</keyword>
<evidence type="ECO:0000313" key="2">
    <source>
        <dbReference type="EMBL" id="TKK67790.1"/>
    </source>
</evidence>
<evidence type="ECO:0000256" key="1">
    <source>
        <dbReference type="SAM" id="SignalP"/>
    </source>
</evidence>
<accession>A0A4U3KZ45</accession>
<dbReference type="SUPFAM" id="SSF54427">
    <property type="entry name" value="NTF2-like"/>
    <property type="match status" value="1"/>
</dbReference>
<dbReference type="Pfam" id="PF12893">
    <property type="entry name" value="Lumazine_bd_2"/>
    <property type="match status" value="1"/>
</dbReference>
<feature type="chain" id="PRO_5020275165" evidence="1">
    <location>
        <begin position="23"/>
        <end position="152"/>
    </location>
</feature>
<sequence length="152" mass="16894">MIRSATTLLLMAVVFCIQTAHAQTTEDAIKQAINQLFTAMKNADSVSLVSCFADSAVLQTIVDNEGKISVHNEQVTGFASSIAKLQKGDADEQVTFNVIKADGELAIVWAPYKFYWKGKFSHCGIDSFQLIRIDGVWKIQYLIDTRRKEACE</sequence>